<dbReference type="SUPFAM" id="SSF57863">
    <property type="entry name" value="ArfGap/RecO-like zinc finger"/>
    <property type="match status" value="1"/>
</dbReference>
<dbReference type="Pfam" id="PF02565">
    <property type="entry name" value="RecO_C"/>
    <property type="match status" value="1"/>
</dbReference>
<proteinExistence type="inferred from homology"/>
<keyword evidence="1 4" id="KW-0227">DNA damage</keyword>
<keyword evidence="3 4" id="KW-0234">DNA repair</keyword>
<evidence type="ECO:0000313" key="6">
    <source>
        <dbReference type="EMBL" id="NIK90326.1"/>
    </source>
</evidence>
<name>A0A846N3L7_9PROT</name>
<dbReference type="SUPFAM" id="SSF50249">
    <property type="entry name" value="Nucleic acid-binding proteins"/>
    <property type="match status" value="1"/>
</dbReference>
<organism evidence="6 7">
    <name type="scientific">Rhizomicrobium palustre</name>
    <dbReference type="NCBI Taxonomy" id="189966"/>
    <lineage>
        <taxon>Bacteria</taxon>
        <taxon>Pseudomonadati</taxon>
        <taxon>Pseudomonadota</taxon>
        <taxon>Alphaproteobacteria</taxon>
        <taxon>Micropepsales</taxon>
        <taxon>Micropepsaceae</taxon>
        <taxon>Rhizomicrobium</taxon>
    </lineage>
</organism>
<dbReference type="InterPro" id="IPR022572">
    <property type="entry name" value="DNA_rep/recomb_RecO_N"/>
</dbReference>
<dbReference type="InterPro" id="IPR012340">
    <property type="entry name" value="NA-bd_OB-fold"/>
</dbReference>
<comment type="function">
    <text evidence="4">Involved in DNA repair and RecF pathway recombination.</text>
</comment>
<dbReference type="NCBIfam" id="TIGR00613">
    <property type="entry name" value="reco"/>
    <property type="match status" value="1"/>
</dbReference>
<dbReference type="InterPro" id="IPR003717">
    <property type="entry name" value="RecO"/>
</dbReference>
<evidence type="ECO:0000256" key="2">
    <source>
        <dbReference type="ARBA" id="ARBA00023172"/>
    </source>
</evidence>
<keyword evidence="7" id="KW-1185">Reference proteome</keyword>
<dbReference type="RefSeq" id="WP_167084779.1">
    <property type="nucleotide sequence ID" value="NZ_BAAADC010000001.1"/>
</dbReference>
<dbReference type="EMBL" id="JAASRM010000001">
    <property type="protein sequence ID" value="NIK90326.1"/>
    <property type="molecule type" value="Genomic_DNA"/>
</dbReference>
<dbReference type="Gene3D" id="2.40.50.140">
    <property type="entry name" value="Nucleic acid-binding proteins"/>
    <property type="match status" value="1"/>
</dbReference>
<comment type="similarity">
    <text evidence="4">Belongs to the RecO family.</text>
</comment>
<feature type="domain" description="DNA replication/recombination mediator RecO N-terminal" evidence="5">
    <location>
        <begin position="1"/>
        <end position="68"/>
    </location>
</feature>
<evidence type="ECO:0000256" key="1">
    <source>
        <dbReference type="ARBA" id="ARBA00022763"/>
    </source>
</evidence>
<dbReference type="GO" id="GO:0006302">
    <property type="term" value="P:double-strand break repair"/>
    <property type="evidence" value="ECO:0007669"/>
    <property type="project" value="TreeGrafter"/>
</dbReference>
<dbReference type="Pfam" id="PF11967">
    <property type="entry name" value="RecO_N"/>
    <property type="match status" value="1"/>
</dbReference>
<evidence type="ECO:0000256" key="4">
    <source>
        <dbReference type="HAMAP-Rule" id="MF_00201"/>
    </source>
</evidence>
<dbReference type="InterPro" id="IPR037278">
    <property type="entry name" value="ARFGAP/RecO"/>
</dbReference>
<accession>A0A846N3L7</accession>
<dbReference type="PANTHER" id="PTHR33991:SF1">
    <property type="entry name" value="DNA REPAIR PROTEIN RECO"/>
    <property type="match status" value="1"/>
</dbReference>
<dbReference type="GO" id="GO:0006310">
    <property type="term" value="P:DNA recombination"/>
    <property type="evidence" value="ECO:0007669"/>
    <property type="project" value="UniProtKB-UniRule"/>
</dbReference>
<dbReference type="GO" id="GO:0043590">
    <property type="term" value="C:bacterial nucleoid"/>
    <property type="evidence" value="ECO:0007669"/>
    <property type="project" value="TreeGrafter"/>
</dbReference>
<dbReference type="AlphaFoldDB" id="A0A846N3L7"/>
<comment type="caution">
    <text evidence="6">The sequence shown here is derived from an EMBL/GenBank/DDBJ whole genome shotgun (WGS) entry which is preliminary data.</text>
</comment>
<sequence length="246" mass="26586">MEWTDEAIVLSVRQHGESASVLEVLTRDHGRTAGLVRGSRKLKPVMQPGNSVQLVWRARLSEHLGSFAVEPARARAGALMENREALIGLNAFSSLASATLPERAPYYDPVFVAANILLDAMMEDGIAHWGALYVRWEAGLLETLGFGLDLKSCAATGETENLIYVSPKSGRAVSEAAGAPYKGRLFVLPPFLSDPAAQISLEDISVGLALTGHFLLERALRPNGKQMPQARLRLEALAAETGRESK</sequence>
<evidence type="ECO:0000313" key="7">
    <source>
        <dbReference type="Proteomes" id="UP000570514"/>
    </source>
</evidence>
<dbReference type="Proteomes" id="UP000570514">
    <property type="component" value="Unassembled WGS sequence"/>
</dbReference>
<gene>
    <name evidence="4" type="primary">recO</name>
    <name evidence="6" type="ORF">FHS83_003644</name>
</gene>
<evidence type="ECO:0000259" key="5">
    <source>
        <dbReference type="Pfam" id="PF11967"/>
    </source>
</evidence>
<dbReference type="HAMAP" id="MF_00201">
    <property type="entry name" value="RecO"/>
    <property type="match status" value="1"/>
</dbReference>
<protein>
    <recommendedName>
        <fullName evidence="4">DNA repair protein RecO</fullName>
    </recommendedName>
    <alternativeName>
        <fullName evidence="4">Recombination protein O</fullName>
    </alternativeName>
</protein>
<evidence type="ECO:0000256" key="3">
    <source>
        <dbReference type="ARBA" id="ARBA00023204"/>
    </source>
</evidence>
<keyword evidence="2 4" id="KW-0233">DNA recombination</keyword>
<dbReference type="PANTHER" id="PTHR33991">
    <property type="entry name" value="DNA REPAIR PROTEIN RECO"/>
    <property type="match status" value="1"/>
</dbReference>
<reference evidence="6 7" key="1">
    <citation type="submission" date="2020-03" db="EMBL/GenBank/DDBJ databases">
        <title>Genomic Encyclopedia of Type Strains, Phase IV (KMG-IV): sequencing the most valuable type-strain genomes for metagenomic binning, comparative biology and taxonomic classification.</title>
        <authorList>
            <person name="Goeker M."/>
        </authorList>
    </citation>
    <scope>NUCLEOTIDE SEQUENCE [LARGE SCALE GENOMIC DNA]</scope>
    <source>
        <strain evidence="6 7">DSM 19867</strain>
    </source>
</reference>